<name>A0A1F5WQ67_9BACT</name>
<dbReference type="InterPro" id="IPR011034">
    <property type="entry name" value="Formyl_transferase-like_C_sf"/>
</dbReference>
<keyword evidence="4" id="KW-0648">Protein biosynthesis</keyword>
<dbReference type="AlphaFoldDB" id="A0A1F5WQ67"/>
<dbReference type="Pfam" id="PF00551">
    <property type="entry name" value="Formyl_trans_N"/>
    <property type="match status" value="1"/>
</dbReference>
<proteinExistence type="inferred from homology"/>
<dbReference type="InterPro" id="IPR002376">
    <property type="entry name" value="Formyl_transf_N"/>
</dbReference>
<dbReference type="EC" id="2.1.2.9" evidence="2"/>
<dbReference type="GO" id="GO:0004479">
    <property type="term" value="F:methionyl-tRNA formyltransferase activity"/>
    <property type="evidence" value="ECO:0007669"/>
    <property type="project" value="UniProtKB-EC"/>
</dbReference>
<dbReference type="Pfam" id="PF02911">
    <property type="entry name" value="Formyl_trans_C"/>
    <property type="match status" value="1"/>
</dbReference>
<dbReference type="InterPro" id="IPR005794">
    <property type="entry name" value="Fmt"/>
</dbReference>
<comment type="caution">
    <text evidence="7">The sequence shown here is derived from an EMBL/GenBank/DDBJ whole genome shotgun (WGS) entry which is preliminary data.</text>
</comment>
<dbReference type="CDD" id="cd08704">
    <property type="entry name" value="Met_tRNA_FMT_C"/>
    <property type="match status" value="1"/>
</dbReference>
<dbReference type="InterPro" id="IPR005793">
    <property type="entry name" value="Formyl_trans_C"/>
</dbReference>
<dbReference type="SUPFAM" id="SSF53328">
    <property type="entry name" value="Formyltransferase"/>
    <property type="match status" value="1"/>
</dbReference>
<dbReference type="Gene3D" id="3.40.50.12230">
    <property type="match status" value="1"/>
</dbReference>
<protein>
    <recommendedName>
        <fullName evidence="2">methionyl-tRNA formyltransferase</fullName>
        <ecNumber evidence="2">2.1.2.9</ecNumber>
    </recommendedName>
</protein>
<evidence type="ECO:0000259" key="6">
    <source>
        <dbReference type="Pfam" id="PF02911"/>
    </source>
</evidence>
<evidence type="ECO:0000256" key="4">
    <source>
        <dbReference type="ARBA" id="ARBA00022917"/>
    </source>
</evidence>
<evidence type="ECO:0000259" key="5">
    <source>
        <dbReference type="Pfam" id="PF00551"/>
    </source>
</evidence>
<evidence type="ECO:0000256" key="3">
    <source>
        <dbReference type="ARBA" id="ARBA00022679"/>
    </source>
</evidence>
<feature type="domain" description="Formyl transferase C-terminal" evidence="6">
    <location>
        <begin position="158"/>
        <end position="254"/>
    </location>
</feature>
<accession>A0A1F5WQ67</accession>
<reference evidence="7 8" key="1">
    <citation type="journal article" date="2016" name="Nat. Commun.">
        <title>Thousands of microbial genomes shed light on interconnected biogeochemical processes in an aquifer system.</title>
        <authorList>
            <person name="Anantharaman K."/>
            <person name="Brown C.T."/>
            <person name="Hug L.A."/>
            <person name="Sharon I."/>
            <person name="Castelle C.J."/>
            <person name="Probst A.J."/>
            <person name="Thomas B.C."/>
            <person name="Singh A."/>
            <person name="Wilkins M.J."/>
            <person name="Karaoz U."/>
            <person name="Brodie E.L."/>
            <person name="Williams K.H."/>
            <person name="Hubbard S.S."/>
            <person name="Banfield J.F."/>
        </authorList>
    </citation>
    <scope>NUCLEOTIDE SEQUENCE [LARGE SCALE GENOMIC DNA]</scope>
</reference>
<dbReference type="Proteomes" id="UP000177723">
    <property type="component" value="Unassembled WGS sequence"/>
</dbReference>
<organism evidence="7 8">
    <name type="scientific">Candidatus Giovannonibacteria bacterium RIFCSPHIGHO2_12_FULL_43_15</name>
    <dbReference type="NCBI Taxonomy" id="1798341"/>
    <lineage>
        <taxon>Bacteria</taxon>
        <taxon>Candidatus Giovannoniibacteriota</taxon>
    </lineage>
</organism>
<comment type="similarity">
    <text evidence="1">Belongs to the Fmt family.</text>
</comment>
<dbReference type="PANTHER" id="PTHR11138:SF5">
    <property type="entry name" value="METHIONYL-TRNA FORMYLTRANSFERASE, MITOCHONDRIAL"/>
    <property type="match status" value="1"/>
</dbReference>
<dbReference type="NCBIfam" id="TIGR00460">
    <property type="entry name" value="fmt"/>
    <property type="match status" value="1"/>
</dbReference>
<gene>
    <name evidence="7" type="ORF">A3F23_04170</name>
</gene>
<dbReference type="InterPro" id="IPR044135">
    <property type="entry name" value="Met-tRNA-FMT_C"/>
</dbReference>
<sequence>MKIFFLGTSKFSKIYRDALVQAGYEIVGLEDSPDLGVIAYYGKILPKKTLDIPKMGFINVHYSLLPRWRGPSPIQAAILAGDTTTGATISKVVPKADGGEIIAQKEIPILQEETYPEIERKLDDIGPALLVKSIPDWTSGKINPREQDESKAIYSKLIKTEDGHIDWKKSSEEILCQIRALSPNPGVFTTWNGKRLLILKASPEKTTHDSSPGKVIKDGEGFKIACHNGFIKPLLIKLEGKKETTPEAFLHGHREIIGAALR</sequence>
<keyword evidence="3 7" id="KW-0808">Transferase</keyword>
<evidence type="ECO:0000313" key="8">
    <source>
        <dbReference type="Proteomes" id="UP000177723"/>
    </source>
</evidence>
<dbReference type="SUPFAM" id="SSF50486">
    <property type="entry name" value="FMT C-terminal domain-like"/>
    <property type="match status" value="1"/>
</dbReference>
<dbReference type="InterPro" id="IPR041711">
    <property type="entry name" value="Met-tRNA-FMT_N"/>
</dbReference>
<dbReference type="EMBL" id="MFHT01000011">
    <property type="protein sequence ID" value="OGF77795.1"/>
    <property type="molecule type" value="Genomic_DNA"/>
</dbReference>
<evidence type="ECO:0000313" key="7">
    <source>
        <dbReference type="EMBL" id="OGF77795.1"/>
    </source>
</evidence>
<evidence type="ECO:0000256" key="2">
    <source>
        <dbReference type="ARBA" id="ARBA00012261"/>
    </source>
</evidence>
<evidence type="ECO:0000256" key="1">
    <source>
        <dbReference type="ARBA" id="ARBA00010699"/>
    </source>
</evidence>
<feature type="domain" description="Formyl transferase N-terminal" evidence="5">
    <location>
        <begin position="31"/>
        <end position="133"/>
    </location>
</feature>
<dbReference type="InterPro" id="IPR036477">
    <property type="entry name" value="Formyl_transf_N_sf"/>
</dbReference>
<dbReference type="CDD" id="cd08646">
    <property type="entry name" value="FMT_core_Met-tRNA-FMT_N"/>
    <property type="match status" value="1"/>
</dbReference>
<dbReference type="PANTHER" id="PTHR11138">
    <property type="entry name" value="METHIONYL-TRNA FORMYLTRANSFERASE"/>
    <property type="match status" value="1"/>
</dbReference>